<dbReference type="SUPFAM" id="SSF103481">
    <property type="entry name" value="Multidrug resistance efflux transporter EmrE"/>
    <property type="match status" value="2"/>
</dbReference>
<dbReference type="InterPro" id="IPR037185">
    <property type="entry name" value="EmrE-like"/>
</dbReference>
<evidence type="ECO:0000256" key="3">
    <source>
        <dbReference type="ARBA" id="ARBA00022448"/>
    </source>
</evidence>
<evidence type="ECO:0000256" key="7">
    <source>
        <dbReference type="ARBA" id="ARBA00037727"/>
    </source>
</evidence>
<evidence type="ECO:0000256" key="4">
    <source>
        <dbReference type="ARBA" id="ARBA00022692"/>
    </source>
</evidence>
<dbReference type="InterPro" id="IPR052221">
    <property type="entry name" value="SLC35F_Transporter"/>
</dbReference>
<sequence length="518" mass="57206">MSDLELKLHYLQITVGSGILAEPISSSCTDNSRLEAARAHQQYSFYESPYEERRPLFAVPSHPGLAYHHHLLPPYYHSMVTTQPAPGPSTANGPVFPPGVEPHRNPFAVQRQAQPAVREDSEEDGINCSPCCDNENVSRTFRSIVLGQILSLCLCGTGISSQLLSNRGVNAPAAQSFTNYFLLCFVYCTALSCKSGEEGLLGVLRKRGLQYFLLALIDVEANYMIVYAYQFTNLTSIQLLDCATIPTVLLLSWLFLSVRYLISHIIGVCVCLIGIACLIWADILGEKGSIGGNHRVIGDLLCLGGSILYATANVSEEFLVKQHSRMEYLGMVGLFGSLISGVQLAVLEHKNLAQLDWSAATIGCFLLFAISMFIFYSLVTVVLQKTSALMFNLSILTADFYSLLFGLFLFKETFHYLYFVSFVVVVTGSVIYSIRDTQRRDPNEPRRVCPCLFICCCCCDCCFEEVESTEGSFDVSPSPTRTSIAMYAGQSNPRDCPIHGRRAASTLSNGTRNTETRQ</sequence>
<dbReference type="EMBL" id="JAVFWL010000001">
    <property type="protein sequence ID" value="KAK6730576.1"/>
    <property type="molecule type" value="Genomic_DNA"/>
</dbReference>
<evidence type="ECO:0000256" key="9">
    <source>
        <dbReference type="SAM" id="Phobius"/>
    </source>
</evidence>
<feature type="transmembrane region" description="Helical" evidence="9">
    <location>
        <begin position="359"/>
        <end position="383"/>
    </location>
</feature>
<keyword evidence="6 9" id="KW-0472">Membrane</keyword>
<keyword evidence="11" id="KW-1185">Reference proteome</keyword>
<evidence type="ECO:0000256" key="5">
    <source>
        <dbReference type="ARBA" id="ARBA00022989"/>
    </source>
</evidence>
<feature type="transmembrane region" description="Helical" evidence="9">
    <location>
        <begin position="326"/>
        <end position="347"/>
    </location>
</feature>
<evidence type="ECO:0000256" key="6">
    <source>
        <dbReference type="ARBA" id="ARBA00023136"/>
    </source>
</evidence>
<keyword evidence="5 9" id="KW-1133">Transmembrane helix</keyword>
<dbReference type="Pfam" id="PF06027">
    <property type="entry name" value="SLC35F"/>
    <property type="match status" value="1"/>
</dbReference>
<gene>
    <name evidence="10" type="primary">Necator_chrI.g3319</name>
    <name evidence="10" type="ORF">RB195_007190</name>
</gene>
<protein>
    <recommendedName>
        <fullName evidence="12">Solute carrier family 35 member F1</fullName>
    </recommendedName>
</protein>
<feature type="transmembrane region" description="Helical" evidence="9">
    <location>
        <begin position="416"/>
        <end position="434"/>
    </location>
</feature>
<dbReference type="PANTHER" id="PTHR14233">
    <property type="entry name" value="DUF914-RELATED"/>
    <property type="match status" value="1"/>
</dbReference>
<feature type="region of interest" description="Disordered" evidence="8">
    <location>
        <begin position="83"/>
        <end position="102"/>
    </location>
</feature>
<evidence type="ECO:0008006" key="12">
    <source>
        <dbReference type="Google" id="ProtNLM"/>
    </source>
</evidence>
<feature type="compositionally biased region" description="Polar residues" evidence="8">
    <location>
        <begin position="505"/>
        <end position="518"/>
    </location>
</feature>
<feature type="compositionally biased region" description="Polar residues" evidence="8">
    <location>
        <begin position="83"/>
        <end position="92"/>
    </location>
</feature>
<evidence type="ECO:0000256" key="8">
    <source>
        <dbReference type="SAM" id="MobiDB-lite"/>
    </source>
</evidence>
<feature type="transmembrane region" description="Helical" evidence="9">
    <location>
        <begin position="235"/>
        <end position="256"/>
    </location>
</feature>
<dbReference type="InterPro" id="IPR009262">
    <property type="entry name" value="SLC35_F1/F2/F6"/>
</dbReference>
<evidence type="ECO:0000256" key="1">
    <source>
        <dbReference type="ARBA" id="ARBA00004141"/>
    </source>
</evidence>
<proteinExistence type="inferred from homology"/>
<evidence type="ECO:0000313" key="11">
    <source>
        <dbReference type="Proteomes" id="UP001303046"/>
    </source>
</evidence>
<reference evidence="10 11" key="1">
    <citation type="submission" date="2023-08" db="EMBL/GenBank/DDBJ databases">
        <title>A Necator americanus chromosomal reference genome.</title>
        <authorList>
            <person name="Ilik V."/>
            <person name="Petrzelkova K.J."/>
            <person name="Pardy F."/>
            <person name="Fuh T."/>
            <person name="Niatou-Singa F.S."/>
            <person name="Gouil Q."/>
            <person name="Baker L."/>
            <person name="Ritchie M.E."/>
            <person name="Jex A.R."/>
            <person name="Gazzola D."/>
            <person name="Li H."/>
            <person name="Toshio Fujiwara R."/>
            <person name="Zhan B."/>
            <person name="Aroian R.V."/>
            <person name="Pafco B."/>
            <person name="Schwarz E.M."/>
        </authorList>
    </citation>
    <scope>NUCLEOTIDE SEQUENCE [LARGE SCALE GENOMIC DNA]</scope>
    <source>
        <strain evidence="10 11">Aroian</strain>
        <tissue evidence="10">Whole animal</tissue>
    </source>
</reference>
<keyword evidence="3" id="KW-0813">Transport</keyword>
<comment type="subcellular location">
    <subcellularLocation>
        <location evidence="1">Membrane</location>
        <topology evidence="1">Multi-pass membrane protein</topology>
    </subcellularLocation>
</comment>
<evidence type="ECO:0000256" key="2">
    <source>
        <dbReference type="ARBA" id="ARBA00007863"/>
    </source>
</evidence>
<evidence type="ECO:0000313" key="10">
    <source>
        <dbReference type="EMBL" id="KAK6730576.1"/>
    </source>
</evidence>
<comment type="caution">
    <text evidence="10">The sequence shown here is derived from an EMBL/GenBank/DDBJ whole genome shotgun (WGS) entry which is preliminary data.</text>
</comment>
<keyword evidence="4 9" id="KW-0812">Transmembrane</keyword>
<dbReference type="PANTHER" id="PTHR14233:SF4">
    <property type="entry name" value="SOLUTE CARRIER FAMILY 35 MEMBER F2"/>
    <property type="match status" value="1"/>
</dbReference>
<feature type="transmembrane region" description="Helical" evidence="9">
    <location>
        <begin position="261"/>
        <end position="281"/>
    </location>
</feature>
<dbReference type="Proteomes" id="UP001303046">
    <property type="component" value="Unassembled WGS sequence"/>
</dbReference>
<name>A0ABR1BXR6_NECAM</name>
<feature type="transmembrane region" description="Helical" evidence="9">
    <location>
        <begin position="296"/>
        <end position="314"/>
    </location>
</feature>
<accession>A0ABR1BXR6</accession>
<comment type="similarity">
    <text evidence="2">Belongs to the SLC35F solute transporter family.</text>
</comment>
<organism evidence="10 11">
    <name type="scientific">Necator americanus</name>
    <name type="common">Human hookworm</name>
    <dbReference type="NCBI Taxonomy" id="51031"/>
    <lineage>
        <taxon>Eukaryota</taxon>
        <taxon>Metazoa</taxon>
        <taxon>Ecdysozoa</taxon>
        <taxon>Nematoda</taxon>
        <taxon>Chromadorea</taxon>
        <taxon>Rhabditida</taxon>
        <taxon>Rhabditina</taxon>
        <taxon>Rhabditomorpha</taxon>
        <taxon>Strongyloidea</taxon>
        <taxon>Ancylostomatidae</taxon>
        <taxon>Bunostominae</taxon>
        <taxon>Necator</taxon>
    </lineage>
</organism>
<comment type="function">
    <text evidence="7">Putative solute transporter.</text>
</comment>
<feature type="region of interest" description="Disordered" evidence="8">
    <location>
        <begin position="489"/>
        <end position="518"/>
    </location>
</feature>
<feature type="transmembrane region" description="Helical" evidence="9">
    <location>
        <begin position="390"/>
        <end position="410"/>
    </location>
</feature>